<gene>
    <name evidence="3" type="primary">LOC106153600</name>
</gene>
<name>A0A1S3HC05_LINAN</name>
<accession>A0A1S3HC05</accession>
<dbReference type="Proteomes" id="UP000085678">
    <property type="component" value="Unplaced"/>
</dbReference>
<reference evidence="3" key="1">
    <citation type="submission" date="2025-08" db="UniProtKB">
        <authorList>
            <consortium name="RefSeq"/>
        </authorList>
    </citation>
    <scope>IDENTIFICATION</scope>
    <source>
        <tissue evidence="3">Gonads</tissue>
    </source>
</reference>
<dbReference type="OrthoDB" id="10050556at2759"/>
<evidence type="ECO:0000256" key="1">
    <source>
        <dbReference type="SAM" id="MobiDB-lite"/>
    </source>
</evidence>
<dbReference type="GeneID" id="106153600"/>
<organism evidence="2 3">
    <name type="scientific">Lingula anatina</name>
    <name type="common">Brachiopod</name>
    <name type="synonym">Lingula unguis</name>
    <dbReference type="NCBI Taxonomy" id="7574"/>
    <lineage>
        <taxon>Eukaryota</taxon>
        <taxon>Metazoa</taxon>
        <taxon>Spiralia</taxon>
        <taxon>Lophotrochozoa</taxon>
        <taxon>Brachiopoda</taxon>
        <taxon>Linguliformea</taxon>
        <taxon>Lingulata</taxon>
        <taxon>Lingulida</taxon>
        <taxon>Linguloidea</taxon>
        <taxon>Lingulidae</taxon>
        <taxon>Lingula</taxon>
    </lineage>
</organism>
<dbReference type="AlphaFoldDB" id="A0A1S3HC05"/>
<feature type="region of interest" description="Disordered" evidence="1">
    <location>
        <begin position="216"/>
        <end position="251"/>
    </location>
</feature>
<proteinExistence type="predicted"/>
<evidence type="ECO:0000313" key="3">
    <source>
        <dbReference type="RefSeq" id="XP_013383046.1"/>
    </source>
</evidence>
<evidence type="ECO:0000313" key="2">
    <source>
        <dbReference type="Proteomes" id="UP000085678"/>
    </source>
</evidence>
<protein>
    <submittedName>
        <fullName evidence="3">Uncharacterized protein LOC106153600</fullName>
    </submittedName>
</protein>
<dbReference type="InParanoid" id="A0A1S3HC05"/>
<feature type="region of interest" description="Disordered" evidence="1">
    <location>
        <begin position="67"/>
        <end position="100"/>
    </location>
</feature>
<sequence>MTAITANIASQKSCYCCQTSPSLRALSSSSSSSSTRDPNRNMDVDAALHELGMLSSVTDGRRQFLRERSRTRSEQGTSFTVGGGSLCGTGDTDIENNYSPGKTPFQIISMNPSYVTSFTNTPTPLPETASVNVISTRGYLNMQTAEIADNMNNLSLGSNYHRQRSPRDEHHNTRLMRLKMARLRRWRKPYEVPWRSSLEFGGLSSGFSRGSGLTCSPSSSCSSTTGTNSNGNCQTPTREGPSCGSDGDVDKDGKPGMKRCASNSNTPEKLKQAISHLPTGLTFHRSRSMDDLDIKKFPSAQAENLNYMLEKREIDSMSQHLSDLKVDAE</sequence>
<dbReference type="RefSeq" id="XP_013383046.1">
    <property type="nucleotide sequence ID" value="XM_013527592.1"/>
</dbReference>
<feature type="compositionally biased region" description="Low complexity" evidence="1">
    <location>
        <begin position="216"/>
        <end position="233"/>
    </location>
</feature>
<dbReference type="KEGG" id="lak:106153600"/>
<keyword evidence="2" id="KW-1185">Reference proteome</keyword>